<dbReference type="InterPro" id="IPR029057">
    <property type="entry name" value="PRTase-like"/>
</dbReference>
<dbReference type="AlphaFoldDB" id="A0A257SI05"/>
<gene>
    <name evidence="1" type="ORF">B7Z70_14305</name>
</gene>
<protein>
    <recommendedName>
        <fullName evidence="3">Phosphoribosyltransferase</fullName>
    </recommendedName>
</protein>
<accession>A0A257SI05</accession>
<dbReference type="Gene3D" id="3.40.50.2020">
    <property type="match status" value="1"/>
</dbReference>
<feature type="non-terminal residue" evidence="1">
    <location>
        <position position="1"/>
    </location>
</feature>
<sequence>LVAAVGVAPPEVAAQLAALADEVLCLETPDPFYAVGAFYADFREVSDDEVIAILRESQGAPEKPGEKS</sequence>
<dbReference type="EMBL" id="NCBC01000804">
    <property type="protein sequence ID" value="OYV72769.1"/>
    <property type="molecule type" value="Genomic_DNA"/>
</dbReference>
<dbReference type="SUPFAM" id="SSF53271">
    <property type="entry name" value="PRTase-like"/>
    <property type="match status" value="1"/>
</dbReference>
<reference evidence="1 2" key="1">
    <citation type="submission" date="2017-03" db="EMBL/GenBank/DDBJ databases">
        <title>Lifting the veil on microbial sulfur biogeochemistry in mining wastewaters.</title>
        <authorList>
            <person name="Kantor R.S."/>
            <person name="Colenbrander Nelson T."/>
            <person name="Marshall S."/>
            <person name="Bennett D."/>
            <person name="Apte S."/>
            <person name="Camacho D."/>
            <person name="Thomas B.C."/>
            <person name="Warren L.A."/>
            <person name="Banfield J.F."/>
        </authorList>
    </citation>
    <scope>NUCLEOTIDE SEQUENCE [LARGE SCALE GENOMIC DNA]</scope>
    <source>
        <strain evidence="1">21-59-9</strain>
    </source>
</reference>
<evidence type="ECO:0000313" key="1">
    <source>
        <dbReference type="EMBL" id="OYV72769.1"/>
    </source>
</evidence>
<name>A0A257SI05_9PROT</name>
<evidence type="ECO:0008006" key="3">
    <source>
        <dbReference type="Google" id="ProtNLM"/>
    </source>
</evidence>
<proteinExistence type="predicted"/>
<comment type="caution">
    <text evidence="1">The sequence shown here is derived from an EMBL/GenBank/DDBJ whole genome shotgun (WGS) entry which is preliminary data.</text>
</comment>
<dbReference type="Proteomes" id="UP000216779">
    <property type="component" value="Unassembled WGS sequence"/>
</dbReference>
<evidence type="ECO:0000313" key="2">
    <source>
        <dbReference type="Proteomes" id="UP000216779"/>
    </source>
</evidence>
<organism evidence="1 2">
    <name type="scientific">Acidithiobacillus ferrivorans</name>
    <dbReference type="NCBI Taxonomy" id="160808"/>
    <lineage>
        <taxon>Bacteria</taxon>
        <taxon>Pseudomonadati</taxon>
        <taxon>Pseudomonadota</taxon>
        <taxon>Acidithiobacillia</taxon>
        <taxon>Acidithiobacillales</taxon>
        <taxon>Acidithiobacillaceae</taxon>
        <taxon>Acidithiobacillus</taxon>
    </lineage>
</organism>